<evidence type="ECO:0000313" key="2">
    <source>
        <dbReference type="Proteomes" id="UP000320747"/>
    </source>
</evidence>
<comment type="caution">
    <text evidence="1">The sequence shown here is derived from an EMBL/GenBank/DDBJ whole genome shotgun (WGS) entry which is preliminary data.</text>
</comment>
<gene>
    <name evidence="1" type="ORF">FPH17_09580</name>
</gene>
<proteinExistence type="predicted"/>
<sequence length="214" mass="21972">MSEVSSTPAAKGPRPFAGLAKSVAADLGTRTNATLAALLAVVGITGVSGGLEAAPPEGLTVAAAPRGTGALAQPAEFTAAPFEISVRRTYTLGDARVVEMRLTNTASRPVPAPQFLMAFALEDSHLGPEEQPDMRAAVVRKHSAEALTEVAPSEAISPNPGVPLDVALIFQGPSGTNAAEADTLVITSLGYRTSFLDGAKAWLTKDRAAEVSLR</sequence>
<keyword evidence="2" id="KW-1185">Reference proteome</keyword>
<evidence type="ECO:0000313" key="1">
    <source>
        <dbReference type="EMBL" id="TSJ71987.1"/>
    </source>
</evidence>
<organism evidence="1 2">
    <name type="scientific">Corynebacterium godavarianum</name>
    <dbReference type="NCBI Taxonomy" id="2054421"/>
    <lineage>
        <taxon>Bacteria</taxon>
        <taxon>Bacillati</taxon>
        <taxon>Actinomycetota</taxon>
        <taxon>Actinomycetes</taxon>
        <taxon>Mycobacteriales</taxon>
        <taxon>Corynebacteriaceae</taxon>
        <taxon>Corynebacterium</taxon>
    </lineage>
</organism>
<protein>
    <submittedName>
        <fullName evidence="1">Uncharacterized protein</fullName>
    </submittedName>
</protein>
<dbReference type="RefSeq" id="WP_154880219.1">
    <property type="nucleotide sequence ID" value="NZ_JAADJX010000001.1"/>
</dbReference>
<name>A0ABY3DZ55_9CORY</name>
<reference evidence="1 2" key="1">
    <citation type="submission" date="2019-07" db="EMBL/GenBank/DDBJ databases">
        <title>Draft genome of Corynebacterium godavarianum and other related strains.</title>
        <authorList>
            <person name="Bernier A.-M."/>
            <person name="Bernard K."/>
        </authorList>
    </citation>
    <scope>NUCLEOTIDE SEQUENCE [LARGE SCALE GENOMIC DNA]</scope>
    <source>
        <strain evidence="1 2">LMG 29598</strain>
    </source>
</reference>
<dbReference type="Proteomes" id="UP000320747">
    <property type="component" value="Unassembled WGS sequence"/>
</dbReference>
<accession>A0ABY3DZ55</accession>
<dbReference type="EMBL" id="VMHH01000009">
    <property type="protein sequence ID" value="TSJ71987.1"/>
    <property type="molecule type" value="Genomic_DNA"/>
</dbReference>